<evidence type="ECO:0000313" key="2">
    <source>
        <dbReference type="EMBL" id="MBS3062706.1"/>
    </source>
</evidence>
<dbReference type="Proteomes" id="UP000678237">
    <property type="component" value="Unassembled WGS sequence"/>
</dbReference>
<gene>
    <name evidence="2" type="ORF">J4203_02450</name>
</gene>
<evidence type="ECO:0000256" key="1">
    <source>
        <dbReference type="SAM" id="Phobius"/>
    </source>
</evidence>
<evidence type="ECO:0000313" key="3">
    <source>
        <dbReference type="Proteomes" id="UP000678237"/>
    </source>
</evidence>
<protein>
    <submittedName>
        <fullName evidence="2">Uncharacterized protein</fullName>
    </submittedName>
</protein>
<reference evidence="2" key="1">
    <citation type="submission" date="2021-03" db="EMBL/GenBank/DDBJ databases">
        <authorList>
            <person name="Jaffe A."/>
        </authorList>
    </citation>
    <scope>NUCLEOTIDE SEQUENCE</scope>
    <source>
        <strain evidence="2">RIFCSPLOWO2_01_FULL_58_19</strain>
    </source>
</reference>
<keyword evidence="1" id="KW-0472">Membrane</keyword>
<feature type="transmembrane region" description="Helical" evidence="1">
    <location>
        <begin position="67"/>
        <end position="89"/>
    </location>
</feature>
<sequence length="123" mass="13754">MPLASKLFKLFFLVAVILVVIGLALPTLKEQLSIQGNSVDVKLRVPFTTQALELNKVPVDATTQQDALFVGSGLLAILVLWKFISLNPLHLLTDMRKKKEIHSELRKMDSTLEEIKRLGQGFD</sequence>
<proteinExistence type="predicted"/>
<reference evidence="2" key="2">
    <citation type="submission" date="2021-05" db="EMBL/GenBank/DDBJ databases">
        <title>Protein family content uncovers lineage relationships and bacterial pathway maintenance mechanisms in DPANN archaea.</title>
        <authorList>
            <person name="Castelle C.J."/>
            <person name="Meheust R."/>
            <person name="Jaffe A.L."/>
            <person name="Seitz K."/>
            <person name="Gong X."/>
            <person name="Baker B.J."/>
            <person name="Banfield J.F."/>
        </authorList>
    </citation>
    <scope>NUCLEOTIDE SEQUENCE</scope>
    <source>
        <strain evidence="2">RIFCSPLOWO2_01_FULL_58_19</strain>
    </source>
</reference>
<name>A0A8T4LII8_9ARCH</name>
<organism evidence="2 3">
    <name type="scientific">Candidatus Iainarchaeum sp</name>
    <dbReference type="NCBI Taxonomy" id="3101447"/>
    <lineage>
        <taxon>Archaea</taxon>
        <taxon>Candidatus Iainarchaeota</taxon>
        <taxon>Candidatus Iainarchaeia</taxon>
        <taxon>Candidatus Iainarchaeales</taxon>
        <taxon>Candidatus Iainarchaeaceae</taxon>
        <taxon>Candidatus Iainarchaeum</taxon>
    </lineage>
</organism>
<accession>A0A8T4LII8</accession>
<comment type="caution">
    <text evidence="2">The sequence shown here is derived from an EMBL/GenBank/DDBJ whole genome shotgun (WGS) entry which is preliminary data.</text>
</comment>
<dbReference type="AlphaFoldDB" id="A0A8T4LII8"/>
<feature type="transmembrane region" description="Helical" evidence="1">
    <location>
        <begin position="7"/>
        <end position="28"/>
    </location>
</feature>
<keyword evidence="1" id="KW-0812">Transmembrane</keyword>
<keyword evidence="1" id="KW-1133">Transmembrane helix</keyword>
<dbReference type="EMBL" id="JAGVWE010000002">
    <property type="protein sequence ID" value="MBS3062706.1"/>
    <property type="molecule type" value="Genomic_DNA"/>
</dbReference>